<keyword evidence="2" id="KW-0963">Cytoplasm</keyword>
<dbReference type="GO" id="GO:0005524">
    <property type="term" value="F:ATP binding"/>
    <property type="evidence" value="ECO:0007669"/>
    <property type="project" value="UniProtKB-KW"/>
</dbReference>
<evidence type="ECO:0000259" key="13">
    <source>
        <dbReference type="PROSITE" id="PS50112"/>
    </source>
</evidence>
<evidence type="ECO:0000256" key="11">
    <source>
        <dbReference type="ARBA" id="ARBA00029500"/>
    </source>
</evidence>
<dbReference type="InterPro" id="IPR030828">
    <property type="entry name" value="HTH_TyrR"/>
</dbReference>
<dbReference type="Pfam" id="PF25601">
    <property type="entry name" value="AAA_lid_14"/>
    <property type="match status" value="1"/>
</dbReference>
<evidence type="ECO:0000256" key="4">
    <source>
        <dbReference type="ARBA" id="ARBA00022741"/>
    </source>
</evidence>
<organism evidence="16 17">
    <name type="scientific">Desulforamulus putei DSM 12395</name>
    <dbReference type="NCBI Taxonomy" id="1121429"/>
    <lineage>
        <taxon>Bacteria</taxon>
        <taxon>Bacillati</taxon>
        <taxon>Bacillota</taxon>
        <taxon>Clostridia</taxon>
        <taxon>Eubacteriales</taxon>
        <taxon>Peptococcaceae</taxon>
        <taxon>Desulforamulus</taxon>
    </lineage>
</organism>
<evidence type="ECO:0000259" key="15">
    <source>
        <dbReference type="PROSITE" id="PS51671"/>
    </source>
</evidence>
<dbReference type="SUPFAM" id="SSF52540">
    <property type="entry name" value="P-loop containing nucleoside triphosphate hydrolases"/>
    <property type="match status" value="1"/>
</dbReference>
<dbReference type="InterPro" id="IPR000014">
    <property type="entry name" value="PAS"/>
</dbReference>
<dbReference type="PROSITE" id="PS00675">
    <property type="entry name" value="SIGMA54_INTERACT_1"/>
    <property type="match status" value="1"/>
</dbReference>
<dbReference type="GO" id="GO:0006355">
    <property type="term" value="P:regulation of DNA-templated transcription"/>
    <property type="evidence" value="ECO:0007669"/>
    <property type="project" value="InterPro"/>
</dbReference>
<dbReference type="EMBL" id="FQUY01000008">
    <property type="protein sequence ID" value="SHE90280.1"/>
    <property type="molecule type" value="Genomic_DNA"/>
</dbReference>
<dbReference type="Gene3D" id="1.10.8.60">
    <property type="match status" value="1"/>
</dbReference>
<dbReference type="NCBIfam" id="TIGR00229">
    <property type="entry name" value="sensory_box"/>
    <property type="match status" value="1"/>
</dbReference>
<dbReference type="OrthoDB" id="9765164at2"/>
<dbReference type="InterPro" id="IPR002078">
    <property type="entry name" value="Sigma_54_int"/>
</dbReference>
<evidence type="ECO:0000313" key="17">
    <source>
        <dbReference type="Proteomes" id="UP000184148"/>
    </source>
</evidence>
<dbReference type="SUPFAM" id="SSF46689">
    <property type="entry name" value="Homeodomain-like"/>
    <property type="match status" value="1"/>
</dbReference>
<dbReference type="InterPro" id="IPR013767">
    <property type="entry name" value="PAS_fold"/>
</dbReference>
<keyword evidence="3" id="KW-0678">Repressor</keyword>
<dbReference type="SMART" id="SM00091">
    <property type="entry name" value="PAS"/>
    <property type="match status" value="1"/>
</dbReference>
<keyword evidence="5" id="KW-0058">Aromatic hydrocarbons catabolism</keyword>
<dbReference type="InterPro" id="IPR035965">
    <property type="entry name" value="PAS-like_dom_sf"/>
</dbReference>
<dbReference type="CDD" id="cd00009">
    <property type="entry name" value="AAA"/>
    <property type="match status" value="1"/>
</dbReference>
<dbReference type="RefSeq" id="WP_073237748.1">
    <property type="nucleotide sequence ID" value="NZ_FQUY01000008.1"/>
</dbReference>
<keyword evidence="9" id="KW-0010">Activator</keyword>
<dbReference type="STRING" id="1121429.SAMN02745133_01374"/>
<dbReference type="PANTHER" id="PTHR32071">
    <property type="entry name" value="TRANSCRIPTIONAL REGULATORY PROTEIN"/>
    <property type="match status" value="1"/>
</dbReference>
<dbReference type="FunFam" id="3.40.50.300:FF:000006">
    <property type="entry name" value="DNA-binding transcriptional regulator NtrC"/>
    <property type="match status" value="1"/>
</dbReference>
<evidence type="ECO:0000256" key="8">
    <source>
        <dbReference type="ARBA" id="ARBA00023125"/>
    </source>
</evidence>
<dbReference type="InterPro" id="IPR003593">
    <property type="entry name" value="AAA+_ATPase"/>
</dbReference>
<dbReference type="InterPro" id="IPR027417">
    <property type="entry name" value="P-loop_NTPase"/>
</dbReference>
<keyword evidence="4" id="KW-0547">Nucleotide-binding</keyword>
<dbReference type="SMART" id="SM00382">
    <property type="entry name" value="AAA"/>
    <property type="match status" value="1"/>
</dbReference>
<feature type="domain" description="Sigma-54 factor interaction" evidence="12">
    <location>
        <begin position="208"/>
        <end position="438"/>
    </location>
</feature>
<name>A0A1M4X9W9_9FIRM</name>
<dbReference type="PROSITE" id="PS50113">
    <property type="entry name" value="PAC"/>
    <property type="match status" value="1"/>
</dbReference>
<dbReference type="Gene3D" id="3.30.70.260">
    <property type="match status" value="1"/>
</dbReference>
<feature type="domain" description="PAS" evidence="13">
    <location>
        <begin position="80"/>
        <end position="131"/>
    </location>
</feature>
<dbReference type="Pfam" id="PF18024">
    <property type="entry name" value="HTH_50"/>
    <property type="match status" value="1"/>
</dbReference>
<evidence type="ECO:0000256" key="5">
    <source>
        <dbReference type="ARBA" id="ARBA00022797"/>
    </source>
</evidence>
<evidence type="ECO:0000259" key="14">
    <source>
        <dbReference type="PROSITE" id="PS50113"/>
    </source>
</evidence>
<dbReference type="PROSITE" id="PS00676">
    <property type="entry name" value="SIGMA54_INTERACT_2"/>
    <property type="match status" value="1"/>
</dbReference>
<dbReference type="InterPro" id="IPR002912">
    <property type="entry name" value="ACT_dom"/>
</dbReference>
<evidence type="ECO:0000256" key="3">
    <source>
        <dbReference type="ARBA" id="ARBA00022491"/>
    </source>
</evidence>
<evidence type="ECO:0000259" key="12">
    <source>
        <dbReference type="PROSITE" id="PS50045"/>
    </source>
</evidence>
<dbReference type="InterPro" id="IPR000700">
    <property type="entry name" value="PAS-assoc_C"/>
</dbReference>
<evidence type="ECO:0000256" key="6">
    <source>
        <dbReference type="ARBA" id="ARBA00022840"/>
    </source>
</evidence>
<evidence type="ECO:0000256" key="9">
    <source>
        <dbReference type="ARBA" id="ARBA00023159"/>
    </source>
</evidence>
<dbReference type="SUPFAM" id="SSF55021">
    <property type="entry name" value="ACT-like"/>
    <property type="match status" value="1"/>
</dbReference>
<dbReference type="GO" id="GO:0003677">
    <property type="term" value="F:DNA binding"/>
    <property type="evidence" value="ECO:0007669"/>
    <property type="project" value="UniProtKB-KW"/>
</dbReference>
<evidence type="ECO:0000256" key="10">
    <source>
        <dbReference type="ARBA" id="ARBA00023163"/>
    </source>
</evidence>
<gene>
    <name evidence="16" type="ORF">SAMN02745133_01374</name>
</gene>
<dbReference type="Gene3D" id="3.30.450.20">
    <property type="entry name" value="PAS domain"/>
    <property type="match status" value="1"/>
</dbReference>
<protein>
    <recommendedName>
        <fullName evidence="11">HTH-type transcriptional regulatory protein TyrR</fullName>
    </recommendedName>
</protein>
<keyword evidence="6" id="KW-0067">ATP-binding</keyword>
<dbReference type="InterPro" id="IPR025943">
    <property type="entry name" value="Sigma_54_int_dom_ATP-bd_2"/>
</dbReference>
<dbReference type="PROSITE" id="PS50112">
    <property type="entry name" value="PAS"/>
    <property type="match status" value="1"/>
</dbReference>
<dbReference type="InterPro" id="IPR025662">
    <property type="entry name" value="Sigma_54_int_dom_ATP-bd_1"/>
</dbReference>
<keyword evidence="8" id="KW-0238">DNA-binding</keyword>
<dbReference type="InterPro" id="IPR058031">
    <property type="entry name" value="AAA_lid_NorR"/>
</dbReference>
<dbReference type="Pfam" id="PF00989">
    <property type="entry name" value="PAS"/>
    <property type="match status" value="1"/>
</dbReference>
<keyword evidence="17" id="KW-1185">Reference proteome</keyword>
<reference evidence="17" key="1">
    <citation type="submission" date="2016-11" db="EMBL/GenBank/DDBJ databases">
        <authorList>
            <person name="Varghese N."/>
            <person name="Submissions S."/>
        </authorList>
    </citation>
    <scope>NUCLEOTIDE SEQUENCE [LARGE SCALE GENOMIC DNA]</scope>
    <source>
        <strain evidence="17">DSM 12395</strain>
    </source>
</reference>
<feature type="domain" description="PAC" evidence="14">
    <location>
        <begin position="148"/>
        <end position="199"/>
    </location>
</feature>
<proteinExistence type="predicted"/>
<dbReference type="PANTHER" id="PTHR32071:SF3">
    <property type="entry name" value="HTH-TYPE TRANSCRIPTIONAL REGULATORY PROTEIN TYRR"/>
    <property type="match status" value="1"/>
</dbReference>
<dbReference type="PROSITE" id="PS51671">
    <property type="entry name" value="ACT"/>
    <property type="match status" value="1"/>
</dbReference>
<feature type="domain" description="ACT" evidence="15">
    <location>
        <begin position="5"/>
        <end position="74"/>
    </location>
</feature>
<dbReference type="GO" id="GO:0005737">
    <property type="term" value="C:cytoplasm"/>
    <property type="evidence" value="ECO:0007669"/>
    <property type="project" value="UniProtKB-SubCell"/>
</dbReference>
<keyword evidence="10" id="KW-0804">Transcription</keyword>
<dbReference type="SUPFAM" id="SSF55785">
    <property type="entry name" value="PYP-like sensor domain (PAS domain)"/>
    <property type="match status" value="1"/>
</dbReference>
<evidence type="ECO:0000313" key="16">
    <source>
        <dbReference type="EMBL" id="SHE90280.1"/>
    </source>
</evidence>
<dbReference type="AlphaFoldDB" id="A0A1M4X9W9"/>
<keyword evidence="7" id="KW-0805">Transcription regulation</keyword>
<evidence type="ECO:0000256" key="1">
    <source>
        <dbReference type="ARBA" id="ARBA00004496"/>
    </source>
</evidence>
<accession>A0A1M4X9W9</accession>
<dbReference type="CDD" id="cd00130">
    <property type="entry name" value="PAS"/>
    <property type="match status" value="1"/>
</dbReference>
<dbReference type="InterPro" id="IPR045865">
    <property type="entry name" value="ACT-like_dom_sf"/>
</dbReference>
<dbReference type="Gene3D" id="3.40.50.300">
    <property type="entry name" value="P-loop containing nucleotide triphosphate hydrolases"/>
    <property type="match status" value="1"/>
</dbReference>
<dbReference type="PROSITE" id="PS50045">
    <property type="entry name" value="SIGMA54_INTERACT_4"/>
    <property type="match status" value="1"/>
</dbReference>
<evidence type="ECO:0000256" key="7">
    <source>
        <dbReference type="ARBA" id="ARBA00023015"/>
    </source>
</evidence>
<dbReference type="Gene3D" id="1.10.10.60">
    <property type="entry name" value="Homeodomain-like"/>
    <property type="match status" value="1"/>
</dbReference>
<dbReference type="NCBIfam" id="TIGR04381">
    <property type="entry name" value="HTH_TypR"/>
    <property type="match status" value="1"/>
</dbReference>
<dbReference type="Proteomes" id="UP000184148">
    <property type="component" value="Unassembled WGS sequence"/>
</dbReference>
<dbReference type="Pfam" id="PF00158">
    <property type="entry name" value="Sigma54_activat"/>
    <property type="match status" value="1"/>
</dbReference>
<comment type="subcellular location">
    <subcellularLocation>
        <location evidence="1">Cytoplasm</location>
    </subcellularLocation>
</comment>
<sequence length="529" mass="59294">METLRLRIEFKDRVGIVYDVSQVVSPKNINIISLQVLPNNMYLEIEALEEREAAALQRELKAIPGVKQVEPIEVMPHEERERQLKAVLDSVSDGIIAVDRKGHITVFNPACEKILLISAEKALGRDVAEVVSMDIPMINSLKNGEGYDHKEIMITTPRGRHHYLSTGRPIKDQAGRVIGMVAALKDMSQVRDLVYSVTKPSMITFEDIIYGSEAMERVVAMAKRVARSDSTVMIRGESGTGKELFARAIHMESLRRNKPFVPLNCAALPDSLLESELFGYADGAFTGAKKGGKQGLFEFAHEGTLFLDEIGELSPHLQAKLLRVLQDGKVRRLGDRHETPVNVRVIAATNRNLEEMMARGDFREDLYYRLNVFPIRLPPLRERPEDIPFLVHHFLKKYASQPNKEVSGISAGALRILTKNRWTGNVRELANVIERAVNLVESGEIRPEHIILDDERFSLAGHFPANEEFSSSSLKEAAARAELDTLQLALKTHGSARKAARALGVSHTTILNKMRRFGLQVSHKKQNKK</sequence>
<evidence type="ECO:0000256" key="2">
    <source>
        <dbReference type="ARBA" id="ARBA00022490"/>
    </source>
</evidence>
<dbReference type="InterPro" id="IPR009057">
    <property type="entry name" value="Homeodomain-like_sf"/>
</dbReference>